<dbReference type="PROSITE" id="PS00154">
    <property type="entry name" value="ATPASE_E1_E2"/>
    <property type="match status" value="1"/>
</dbReference>
<dbReference type="Gene3D" id="3.40.1110.10">
    <property type="entry name" value="Calcium-transporting ATPase, cytoplasmic domain N"/>
    <property type="match status" value="1"/>
</dbReference>
<evidence type="ECO:0000259" key="8">
    <source>
        <dbReference type="Pfam" id="PF16212"/>
    </source>
</evidence>
<proteinExistence type="predicted"/>
<dbReference type="Proteomes" id="UP001476798">
    <property type="component" value="Unassembled WGS sequence"/>
</dbReference>
<dbReference type="Gene3D" id="1.20.1110.10">
    <property type="entry name" value="Calcium-transporting ATPase, transmembrane domain"/>
    <property type="match status" value="1"/>
</dbReference>
<dbReference type="InterPro" id="IPR036412">
    <property type="entry name" value="HAD-like_sf"/>
</dbReference>
<feature type="transmembrane region" description="Helical" evidence="7">
    <location>
        <begin position="211"/>
        <end position="234"/>
    </location>
</feature>
<evidence type="ECO:0000256" key="1">
    <source>
        <dbReference type="ARBA" id="ARBA00004141"/>
    </source>
</evidence>
<evidence type="ECO:0000256" key="2">
    <source>
        <dbReference type="ARBA" id="ARBA00022692"/>
    </source>
</evidence>
<name>A0ABV0NJ11_9TELE</name>
<keyword evidence="3" id="KW-0479">Metal-binding</keyword>
<evidence type="ECO:0000256" key="5">
    <source>
        <dbReference type="ARBA" id="ARBA00022989"/>
    </source>
</evidence>
<keyword evidence="2 7" id="KW-0812">Transmembrane</keyword>
<accession>A0ABV0NJ11</accession>
<evidence type="ECO:0000256" key="6">
    <source>
        <dbReference type="ARBA" id="ARBA00023136"/>
    </source>
</evidence>
<dbReference type="SUPFAM" id="SSF56784">
    <property type="entry name" value="HAD-like"/>
    <property type="match status" value="1"/>
</dbReference>
<dbReference type="InterPro" id="IPR032630">
    <property type="entry name" value="P_typ_ATPase_c"/>
</dbReference>
<keyword evidence="10" id="KW-1185">Reference proteome</keyword>
<evidence type="ECO:0000256" key="3">
    <source>
        <dbReference type="ARBA" id="ARBA00022723"/>
    </source>
</evidence>
<dbReference type="Pfam" id="PF16212">
    <property type="entry name" value="PhoLip_ATPase_C"/>
    <property type="match status" value="1"/>
</dbReference>
<sequence length="304" mass="34231">MQKFLGSFFITWDKDFFDPEIKEGALVNTSDLNEELGQVEYIFTDKTGTLTQNNMEFIECCIDGFQYRHREDSSELDGVCVTDGPVNKVQQKAGTVTYCFSVREQILPSSLESDRRRWRGFACMWNETQLHPAPPSPTNPSSCSHPPQPLYDAAYLTMYNICFTSMPILAYSLLEQHICIEVLLDNSTLYSRPFLRHQRLYFVFANMLSSVSAWLVIILLILLSLLPEILLVVLRKPRGPHARQCGVGQEVHAERAVSLPSLSVQFYQSVSPPSSLCCSNACCLRMSCPVTAAAKSTQTPLHEA</sequence>
<keyword evidence="4" id="KW-0460">Magnesium</keyword>
<evidence type="ECO:0000256" key="7">
    <source>
        <dbReference type="SAM" id="Phobius"/>
    </source>
</evidence>
<dbReference type="InterPro" id="IPR023214">
    <property type="entry name" value="HAD_sf"/>
</dbReference>
<dbReference type="PANTHER" id="PTHR24092">
    <property type="entry name" value="PROBABLE PHOSPHOLIPID-TRANSPORTING ATPASE"/>
    <property type="match status" value="1"/>
</dbReference>
<gene>
    <name evidence="9" type="ORF">GOODEAATRI_004661</name>
</gene>
<protein>
    <recommendedName>
        <fullName evidence="8">P-type ATPase C-terminal domain-containing protein</fullName>
    </recommendedName>
</protein>
<dbReference type="EMBL" id="JAHRIO010040180">
    <property type="protein sequence ID" value="MEQ2170864.1"/>
    <property type="molecule type" value="Genomic_DNA"/>
</dbReference>
<dbReference type="PANTHER" id="PTHR24092:SF38">
    <property type="entry name" value="PHOSPHOLIPID-TRANSPORTING ATPASE IG"/>
    <property type="match status" value="1"/>
</dbReference>
<comment type="caution">
    <text evidence="9">The sequence shown here is derived from an EMBL/GenBank/DDBJ whole genome shotgun (WGS) entry which is preliminary data.</text>
</comment>
<feature type="domain" description="P-type ATPase C-terminal" evidence="8">
    <location>
        <begin position="147"/>
        <end position="192"/>
    </location>
</feature>
<keyword evidence="5 7" id="KW-1133">Transmembrane helix</keyword>
<reference evidence="9 10" key="1">
    <citation type="submission" date="2021-06" db="EMBL/GenBank/DDBJ databases">
        <authorList>
            <person name="Palmer J.M."/>
        </authorList>
    </citation>
    <scope>NUCLEOTIDE SEQUENCE [LARGE SCALE GENOMIC DNA]</scope>
    <source>
        <strain evidence="9 10">GA_2019</strain>
        <tissue evidence="9">Muscle</tissue>
    </source>
</reference>
<evidence type="ECO:0000313" key="9">
    <source>
        <dbReference type="EMBL" id="MEQ2170864.1"/>
    </source>
</evidence>
<evidence type="ECO:0000256" key="4">
    <source>
        <dbReference type="ARBA" id="ARBA00022842"/>
    </source>
</evidence>
<keyword evidence="6 7" id="KW-0472">Membrane</keyword>
<dbReference type="InterPro" id="IPR023299">
    <property type="entry name" value="ATPase_P-typ_cyto_dom_N"/>
</dbReference>
<comment type="subcellular location">
    <subcellularLocation>
        <location evidence="1">Membrane</location>
        <topology evidence="1">Multi-pass membrane protein</topology>
    </subcellularLocation>
</comment>
<dbReference type="InterPro" id="IPR018303">
    <property type="entry name" value="ATPase_P-typ_P_site"/>
</dbReference>
<organism evidence="9 10">
    <name type="scientific">Goodea atripinnis</name>
    <dbReference type="NCBI Taxonomy" id="208336"/>
    <lineage>
        <taxon>Eukaryota</taxon>
        <taxon>Metazoa</taxon>
        <taxon>Chordata</taxon>
        <taxon>Craniata</taxon>
        <taxon>Vertebrata</taxon>
        <taxon>Euteleostomi</taxon>
        <taxon>Actinopterygii</taxon>
        <taxon>Neopterygii</taxon>
        <taxon>Teleostei</taxon>
        <taxon>Neoteleostei</taxon>
        <taxon>Acanthomorphata</taxon>
        <taxon>Ovalentaria</taxon>
        <taxon>Atherinomorphae</taxon>
        <taxon>Cyprinodontiformes</taxon>
        <taxon>Goodeidae</taxon>
        <taxon>Goodea</taxon>
    </lineage>
</organism>
<evidence type="ECO:0000313" key="10">
    <source>
        <dbReference type="Proteomes" id="UP001476798"/>
    </source>
</evidence>
<dbReference type="Gene3D" id="3.40.50.1000">
    <property type="entry name" value="HAD superfamily/HAD-like"/>
    <property type="match status" value="1"/>
</dbReference>